<dbReference type="PANTHER" id="PTHR43355:SF2">
    <property type="entry name" value="FLAVIN REDUCTASE (NADPH)"/>
    <property type="match status" value="1"/>
</dbReference>
<dbReference type="InterPro" id="IPR036291">
    <property type="entry name" value="NAD(P)-bd_dom_sf"/>
</dbReference>
<evidence type="ECO:0000313" key="2">
    <source>
        <dbReference type="EMBL" id="OCX14551.1"/>
    </source>
</evidence>
<protein>
    <submittedName>
        <fullName evidence="2">3-beta hydroxysteroid dehydrogenase</fullName>
    </submittedName>
</protein>
<dbReference type="CDD" id="cd05244">
    <property type="entry name" value="BVR-B_like_SDR_a"/>
    <property type="match status" value="1"/>
</dbReference>
<dbReference type="RefSeq" id="WP_024923785.1">
    <property type="nucleotide sequence ID" value="NZ_MDEO01000035.1"/>
</dbReference>
<dbReference type="SUPFAM" id="SSF51735">
    <property type="entry name" value="NAD(P)-binding Rossmann-fold domains"/>
    <property type="match status" value="1"/>
</dbReference>
<dbReference type="Gene3D" id="3.40.50.720">
    <property type="entry name" value="NAD(P)-binding Rossmann-like Domain"/>
    <property type="match status" value="1"/>
</dbReference>
<comment type="caution">
    <text evidence="2">The sequence shown here is derived from an EMBL/GenBank/DDBJ whole genome shotgun (WGS) entry which is preliminary data.</text>
</comment>
<proteinExistence type="predicted"/>
<dbReference type="EMBL" id="MDEO01000035">
    <property type="protein sequence ID" value="OCX14551.1"/>
    <property type="molecule type" value="Genomic_DNA"/>
</dbReference>
<organism evidence="2 3">
    <name type="scientific">Mesorhizobium hungaricum</name>
    <dbReference type="NCBI Taxonomy" id="1566387"/>
    <lineage>
        <taxon>Bacteria</taxon>
        <taxon>Pseudomonadati</taxon>
        <taxon>Pseudomonadota</taxon>
        <taxon>Alphaproteobacteria</taxon>
        <taxon>Hyphomicrobiales</taxon>
        <taxon>Phyllobacteriaceae</taxon>
        <taxon>Mesorhizobium</taxon>
    </lineage>
</organism>
<name>A0A1C2DIG2_9HYPH</name>
<dbReference type="AlphaFoldDB" id="A0A1C2DIG2"/>
<reference evidence="2 3" key="1">
    <citation type="submission" date="2016-08" db="EMBL/GenBank/DDBJ databases">
        <title>Whole genome sequence of Mesorhizobium sp. strain UASWS1009 isolated from industrial sewage.</title>
        <authorList>
            <person name="Crovadore J."/>
            <person name="Calmin G."/>
            <person name="Chablais R."/>
            <person name="Cochard B."/>
            <person name="Lefort F."/>
        </authorList>
    </citation>
    <scope>NUCLEOTIDE SEQUENCE [LARGE SCALE GENOMIC DNA]</scope>
    <source>
        <strain evidence="2 3">UASWS1009</strain>
    </source>
</reference>
<dbReference type="PANTHER" id="PTHR43355">
    <property type="entry name" value="FLAVIN REDUCTASE (NADPH)"/>
    <property type="match status" value="1"/>
</dbReference>
<dbReference type="InterPro" id="IPR016040">
    <property type="entry name" value="NAD(P)-bd_dom"/>
</dbReference>
<evidence type="ECO:0000313" key="3">
    <source>
        <dbReference type="Proteomes" id="UP000094412"/>
    </source>
</evidence>
<accession>A0A1C2DIG2</accession>
<dbReference type="OrthoDB" id="7352421at2"/>
<feature type="domain" description="NAD(P)-binding" evidence="1">
    <location>
        <begin position="7"/>
        <end position="199"/>
    </location>
</feature>
<dbReference type="GO" id="GO:0016646">
    <property type="term" value="F:oxidoreductase activity, acting on the CH-NH group of donors, NAD or NADP as acceptor"/>
    <property type="evidence" value="ECO:0007669"/>
    <property type="project" value="TreeGrafter"/>
</dbReference>
<dbReference type="InterPro" id="IPR051606">
    <property type="entry name" value="Polyketide_Oxido-like"/>
</dbReference>
<keyword evidence="3" id="KW-1185">Reference proteome</keyword>
<dbReference type="Proteomes" id="UP000094412">
    <property type="component" value="Unassembled WGS sequence"/>
</dbReference>
<dbReference type="STRING" id="1566387.QV13_19035"/>
<sequence>MKIALIGASGFVGGALTKEATQRGHSVTAIVRNPAKVQAGAGVTAVKADVTDVKQLASLIAGHDVIISAFNGGWGDPDIYNKHMAGSRAIVAAAKQAGVRLIVVGGAGSLHAPDGSQLVDSPHFPDAYRDGARGARDALAELRKESGLEWSLVSPAAHIAPGERTGKFRLGGDEPVLDAKGESHVSVEDLAYAVLDEAETPKHTGKRFTLGY</sequence>
<gene>
    <name evidence="2" type="ORF">QV13_19035</name>
</gene>
<dbReference type="Pfam" id="PF13460">
    <property type="entry name" value="NAD_binding_10"/>
    <property type="match status" value="1"/>
</dbReference>
<evidence type="ECO:0000259" key="1">
    <source>
        <dbReference type="Pfam" id="PF13460"/>
    </source>
</evidence>